<dbReference type="GO" id="GO:0005634">
    <property type="term" value="C:nucleus"/>
    <property type="evidence" value="ECO:0007669"/>
    <property type="project" value="TreeGrafter"/>
</dbReference>
<dbReference type="SUPFAM" id="SSF56784">
    <property type="entry name" value="HAD-like"/>
    <property type="match status" value="1"/>
</dbReference>
<dbReference type="Pfam" id="PF00702">
    <property type="entry name" value="Hydrolase"/>
    <property type="match status" value="1"/>
</dbReference>
<evidence type="ECO:0000313" key="1">
    <source>
        <dbReference type="EMBL" id="KAF3007383.1"/>
    </source>
</evidence>
<comment type="caution">
    <text evidence="1">The sequence shown here is derived from an EMBL/GenBank/DDBJ whole genome shotgun (WGS) entry which is preliminary data.</text>
</comment>
<protein>
    <recommendedName>
        <fullName evidence="3">Haloacid dehalogenase</fullName>
    </recommendedName>
</protein>
<dbReference type="Proteomes" id="UP000801428">
    <property type="component" value="Unassembled WGS sequence"/>
</dbReference>
<dbReference type="Gene3D" id="1.10.150.720">
    <property type="entry name" value="Haloacid dehalogenase-like hydrolase"/>
    <property type="match status" value="1"/>
</dbReference>
<organism evidence="1 2">
    <name type="scientific">Curvularia kusanoi</name>
    <name type="common">Cochliobolus kusanoi</name>
    <dbReference type="NCBI Taxonomy" id="90978"/>
    <lineage>
        <taxon>Eukaryota</taxon>
        <taxon>Fungi</taxon>
        <taxon>Dikarya</taxon>
        <taxon>Ascomycota</taxon>
        <taxon>Pezizomycotina</taxon>
        <taxon>Dothideomycetes</taxon>
        <taxon>Pleosporomycetidae</taxon>
        <taxon>Pleosporales</taxon>
        <taxon>Pleosporineae</taxon>
        <taxon>Pleosporaceae</taxon>
        <taxon>Curvularia</taxon>
    </lineage>
</organism>
<dbReference type="PANTHER" id="PTHR46191:SF2">
    <property type="entry name" value="HALOACID DEHALOGENASE-LIKE HYDROLASE DOMAIN-CONTAINING PROTEIN 3"/>
    <property type="match status" value="1"/>
</dbReference>
<dbReference type="InterPro" id="IPR044924">
    <property type="entry name" value="HAD-SF_hydro_IA_REG-2-like_cap"/>
</dbReference>
<name>A0A9P4TL88_CURKU</name>
<sequence>MFPTRIQCGKKNLFLCFDAFGTLFSPNTPIPKAYAQAAIKHGVKLDVKNPAETVAQEFKSAFKEASRQSPNYGKAVGLGAEKWWAGVINNTFRPWLRSGEDAPQALVDELLLRYSTKEGYDIYPDVIPFFQKLRKPSPQSQTSWPWDKTIVGIITNSDDRVPGILSSFGLKVGPRRVGTGDQRTVEAALEDDISFVVLSYDVGVAKPHRAIFDAAVDSLNEILAGQNDGLHVENFEKLYVGDEIQNDYLGAQKAGWQSLLLDRASAFKDEFEEKGRGMITATVTQYDNDKLSNVRAINSLEALDDWHTLLEEGREDLS</sequence>
<evidence type="ECO:0008006" key="3">
    <source>
        <dbReference type="Google" id="ProtNLM"/>
    </source>
</evidence>
<dbReference type="Gene3D" id="3.40.50.1000">
    <property type="entry name" value="HAD superfamily/HAD-like"/>
    <property type="match status" value="1"/>
</dbReference>
<reference evidence="1" key="1">
    <citation type="submission" date="2019-04" db="EMBL/GenBank/DDBJ databases">
        <title>Sequencing of skin fungus with MAO and IRED activity.</title>
        <authorList>
            <person name="Marsaioli A.J."/>
            <person name="Bonatto J.M.C."/>
            <person name="Reis Junior O."/>
        </authorList>
    </citation>
    <scope>NUCLEOTIDE SEQUENCE</scope>
    <source>
        <strain evidence="1">30M1</strain>
    </source>
</reference>
<dbReference type="InterPro" id="IPR051828">
    <property type="entry name" value="HAD-like_hydrolase_domain"/>
</dbReference>
<accession>A0A9P4TL88</accession>
<dbReference type="OrthoDB" id="444127at2759"/>
<evidence type="ECO:0000313" key="2">
    <source>
        <dbReference type="Proteomes" id="UP000801428"/>
    </source>
</evidence>
<gene>
    <name evidence="1" type="ORF">E8E13_001149</name>
</gene>
<dbReference type="PANTHER" id="PTHR46191">
    <property type="match status" value="1"/>
</dbReference>
<proteinExistence type="predicted"/>
<dbReference type="AlphaFoldDB" id="A0A9P4TL88"/>
<dbReference type="InterPro" id="IPR023214">
    <property type="entry name" value="HAD_sf"/>
</dbReference>
<dbReference type="InterPro" id="IPR036412">
    <property type="entry name" value="HAD-like_sf"/>
</dbReference>
<keyword evidence="2" id="KW-1185">Reference proteome</keyword>
<dbReference type="EMBL" id="SWKU01000004">
    <property type="protein sequence ID" value="KAF3007383.1"/>
    <property type="molecule type" value="Genomic_DNA"/>
</dbReference>